<reference evidence="2 3" key="1">
    <citation type="submission" date="2019-03" db="EMBL/GenBank/DDBJ databases">
        <title>Draft genome sequences of novel Actinobacteria.</title>
        <authorList>
            <person name="Sahin N."/>
            <person name="Ay H."/>
            <person name="Saygin H."/>
        </authorList>
    </citation>
    <scope>NUCLEOTIDE SEQUENCE [LARGE SCALE GENOMIC DNA]</scope>
    <source>
        <strain evidence="2 3">5K548</strain>
    </source>
</reference>
<dbReference type="CDD" id="cd09022">
    <property type="entry name" value="Aldose_epim_Ec_YihR"/>
    <property type="match status" value="1"/>
</dbReference>
<dbReference type="AlphaFoldDB" id="A0A4R5BGP4"/>
<evidence type="ECO:0000256" key="1">
    <source>
        <dbReference type="SAM" id="SignalP"/>
    </source>
</evidence>
<dbReference type="Gene3D" id="2.70.98.10">
    <property type="match status" value="1"/>
</dbReference>
<comment type="caution">
    <text evidence="2">The sequence shown here is derived from an EMBL/GenBank/DDBJ whole genome shotgun (WGS) entry which is preliminary data.</text>
</comment>
<dbReference type="InterPro" id="IPR008183">
    <property type="entry name" value="Aldose_1/G6P_1-epimerase"/>
</dbReference>
<proteinExistence type="predicted"/>
<dbReference type="RefSeq" id="WP_132685273.1">
    <property type="nucleotide sequence ID" value="NZ_SMLA01000044.1"/>
</dbReference>
<accession>A0A4R5BGP4</accession>
<protein>
    <submittedName>
        <fullName evidence="2">Aldose epimerase</fullName>
    </submittedName>
</protein>
<organism evidence="2 3">
    <name type="scientific">Saccharopolyspora karakumensis</name>
    <dbReference type="NCBI Taxonomy" id="2530386"/>
    <lineage>
        <taxon>Bacteria</taxon>
        <taxon>Bacillati</taxon>
        <taxon>Actinomycetota</taxon>
        <taxon>Actinomycetes</taxon>
        <taxon>Pseudonocardiales</taxon>
        <taxon>Pseudonocardiaceae</taxon>
        <taxon>Saccharopolyspora</taxon>
    </lineage>
</organism>
<dbReference type="InterPro" id="IPR011013">
    <property type="entry name" value="Gal_mutarotase_sf_dom"/>
</dbReference>
<dbReference type="PANTHER" id="PTHR10091:SF0">
    <property type="entry name" value="GALACTOSE MUTAROTASE"/>
    <property type="match status" value="1"/>
</dbReference>
<evidence type="ECO:0000313" key="3">
    <source>
        <dbReference type="Proteomes" id="UP000294723"/>
    </source>
</evidence>
<feature type="chain" id="PRO_5039685110" evidence="1">
    <location>
        <begin position="27"/>
        <end position="341"/>
    </location>
</feature>
<dbReference type="GO" id="GO:0004034">
    <property type="term" value="F:aldose 1-epimerase activity"/>
    <property type="evidence" value="ECO:0007669"/>
    <property type="project" value="TreeGrafter"/>
</dbReference>
<dbReference type="InterPro" id="IPR037480">
    <property type="entry name" value="YihR-like"/>
</dbReference>
<dbReference type="GO" id="GO:0006006">
    <property type="term" value="P:glucose metabolic process"/>
    <property type="evidence" value="ECO:0007669"/>
    <property type="project" value="TreeGrafter"/>
</dbReference>
<dbReference type="Proteomes" id="UP000294723">
    <property type="component" value="Unassembled WGS sequence"/>
</dbReference>
<dbReference type="Pfam" id="PF01263">
    <property type="entry name" value="Aldose_epim"/>
    <property type="match status" value="1"/>
</dbReference>
<keyword evidence="3" id="KW-1185">Reference proteome</keyword>
<evidence type="ECO:0000313" key="2">
    <source>
        <dbReference type="EMBL" id="TDD84463.1"/>
    </source>
</evidence>
<dbReference type="GO" id="GO:0030246">
    <property type="term" value="F:carbohydrate binding"/>
    <property type="evidence" value="ECO:0007669"/>
    <property type="project" value="InterPro"/>
</dbReference>
<dbReference type="PROSITE" id="PS51318">
    <property type="entry name" value="TAT"/>
    <property type="match status" value="1"/>
</dbReference>
<dbReference type="PANTHER" id="PTHR10091">
    <property type="entry name" value="ALDOSE-1-EPIMERASE"/>
    <property type="match status" value="1"/>
</dbReference>
<dbReference type="SUPFAM" id="SSF74650">
    <property type="entry name" value="Galactose mutarotase-like"/>
    <property type="match status" value="1"/>
</dbReference>
<dbReference type="InterPro" id="IPR014718">
    <property type="entry name" value="GH-type_carb-bd"/>
</dbReference>
<sequence>MRSTKINRRGALLGAAGAAGAAGAMAALPGVAHAAPGGPPTASGHLYEIGAGKQRVVVGGVAASMLSWKADGQEMLLTHDPDDVGEGYQGKTILPWANRIDHGAYTFEDQELQVAINEPERDAALHGLMSFVEWSPVHHRADAVVLEHVLPPDYGYPFQLAFRIEYRVDDRGFSSTLSATNVGRGPAPFGTANHTYLAAAPGTRIDDIVLEIPADTYYVVNDRLIPTGTAQVEGTDYDFRTARPIGDTEMDTAFTGLHHAGGEAVVRFGRPDVDVELWVDGTHRYLQVYTDDDPSTDRPGRAGLTVEPMTLAPNAFVTGDGLIVLQPGQTHTGSWGYRLAG</sequence>
<dbReference type="GO" id="GO:0033499">
    <property type="term" value="P:galactose catabolic process via UDP-galactose, Leloir pathway"/>
    <property type="evidence" value="ECO:0007669"/>
    <property type="project" value="TreeGrafter"/>
</dbReference>
<gene>
    <name evidence="2" type="ORF">E1202_23345</name>
</gene>
<dbReference type="EMBL" id="SMLA01000044">
    <property type="protein sequence ID" value="TDD84463.1"/>
    <property type="molecule type" value="Genomic_DNA"/>
</dbReference>
<name>A0A4R5BGP4_9PSEU</name>
<feature type="signal peptide" evidence="1">
    <location>
        <begin position="1"/>
        <end position="26"/>
    </location>
</feature>
<keyword evidence="1" id="KW-0732">Signal</keyword>
<dbReference type="InterPro" id="IPR006311">
    <property type="entry name" value="TAT_signal"/>
</dbReference>